<keyword evidence="2" id="KW-1185">Reference proteome</keyword>
<proteinExistence type="predicted"/>
<dbReference type="Gene3D" id="3.40.1410.10">
    <property type="entry name" value="Chorismate lyase-like"/>
    <property type="match status" value="1"/>
</dbReference>
<dbReference type="EMBL" id="QXQA01000003">
    <property type="protein sequence ID" value="RIX53943.1"/>
    <property type="molecule type" value="Genomic_DNA"/>
</dbReference>
<accession>A0A3A1V5N7</accession>
<dbReference type="AlphaFoldDB" id="A0A3A1V5N7"/>
<dbReference type="InterPro" id="IPR028978">
    <property type="entry name" value="Chorismate_lyase_/UTRA_dom_sf"/>
</dbReference>
<dbReference type="OrthoDB" id="2832837at2"/>
<comment type="caution">
    <text evidence="1">The sequence shown here is derived from an EMBL/GenBank/DDBJ whole genome shotgun (WGS) entry which is preliminary data.</text>
</comment>
<evidence type="ECO:0000313" key="1">
    <source>
        <dbReference type="EMBL" id="RIX53943.1"/>
    </source>
</evidence>
<dbReference type="Proteomes" id="UP000266482">
    <property type="component" value="Unassembled WGS sequence"/>
</dbReference>
<dbReference type="RefSeq" id="WP_119598689.1">
    <property type="nucleotide sequence ID" value="NZ_QXQA01000003.1"/>
</dbReference>
<evidence type="ECO:0000313" key="2">
    <source>
        <dbReference type="Proteomes" id="UP000266482"/>
    </source>
</evidence>
<reference evidence="1 2" key="1">
    <citation type="submission" date="2018-09" db="EMBL/GenBank/DDBJ databases">
        <title>Paenibacillus aracenensis nov. sp. isolated from a cave in southern Spain.</title>
        <authorList>
            <person name="Jurado V."/>
            <person name="Gutierrez-Patricio S."/>
            <person name="Gonzalez-Pimentel J.L."/>
            <person name="Miller A.Z."/>
            <person name="Laiz L."/>
            <person name="Saiz-Jimenez C."/>
        </authorList>
    </citation>
    <scope>NUCLEOTIDE SEQUENCE [LARGE SCALE GENOMIC DNA]</scope>
    <source>
        <strain evidence="1 2">DSM 22867</strain>
    </source>
</reference>
<sequence>MNKRIDRKKAQDALERLIFDMLLVTDGRTTDLLEAIVGEKMVVTVIRQQRLTEDSIAMPGVSSSAPSYLRESVLMSEQSRFIVSHNISLVYSEYVPPALFEKIASQELGIGAAIRTIGIESYRQVIDAGYRSADEAVDLFQQPVALRFPDLRRPVPYKQYVMNFGHVPGIQMLEYFNPEMVNHRLIRVYKQSIEEE</sequence>
<organism evidence="1 2">
    <name type="scientific">Paenibacillus nanensis</name>
    <dbReference type="NCBI Taxonomy" id="393251"/>
    <lineage>
        <taxon>Bacteria</taxon>
        <taxon>Bacillati</taxon>
        <taxon>Bacillota</taxon>
        <taxon>Bacilli</taxon>
        <taxon>Bacillales</taxon>
        <taxon>Paenibacillaceae</taxon>
        <taxon>Paenibacillus</taxon>
    </lineage>
</organism>
<gene>
    <name evidence="1" type="ORF">D3P08_06715</name>
</gene>
<dbReference type="SUPFAM" id="SSF64288">
    <property type="entry name" value="Chorismate lyase-like"/>
    <property type="match status" value="1"/>
</dbReference>
<protein>
    <submittedName>
        <fullName evidence="1">DUF98 domain-containing protein</fullName>
    </submittedName>
</protein>
<name>A0A3A1V5N7_9BACL</name>